<sequence>MGPAQGQALKAVWVIFAASPGNLLLAFFSPTMAPSYIKSTTFHTHEAASFMSSYADLLPGCSLTSLTADSWVCCAFKCWSRLVQSFQHKDLVFSGPIEWLEFQLVLWATLQQIAVDDMRSSGEEYNFLVAKALKCRVTIDLISELHLAQYAAEVAAASAPLSFGGSPLVPGCTSDFPSPCLPSPMPLSLPPLALSHPLATPSPRTLKLPPPSLSSLPFPLVTAAVDDGANKCTHLTSSPPCSTAAQKGKGHVISAGTFLFVFACRSLAMTKDVRKVRVKGGLGEKTPKDAVEVEDPALMPLGLLVPDKDYGDFIGCDSHYFCCSLGDLIGHFMNGGAMRGLLRCWSAMQDYSLLFSWVMCSPANDA</sequence>
<protein>
    <submittedName>
        <fullName evidence="2">Uncharacterized protein</fullName>
    </submittedName>
</protein>
<organism evidence="2 3">
    <name type="scientific">Armillaria novae-zelandiae</name>
    <dbReference type="NCBI Taxonomy" id="153914"/>
    <lineage>
        <taxon>Eukaryota</taxon>
        <taxon>Fungi</taxon>
        <taxon>Dikarya</taxon>
        <taxon>Basidiomycota</taxon>
        <taxon>Agaricomycotina</taxon>
        <taxon>Agaricomycetes</taxon>
        <taxon>Agaricomycetidae</taxon>
        <taxon>Agaricales</taxon>
        <taxon>Marasmiineae</taxon>
        <taxon>Physalacriaceae</taxon>
        <taxon>Armillaria</taxon>
    </lineage>
</organism>
<reference evidence="2" key="1">
    <citation type="submission" date="2023-06" db="EMBL/GenBank/DDBJ databases">
        <authorList>
            <consortium name="Lawrence Berkeley National Laboratory"/>
            <person name="Ahrendt S."/>
            <person name="Sahu N."/>
            <person name="Indic B."/>
            <person name="Wong-Bajracharya J."/>
            <person name="Merenyi Z."/>
            <person name="Ke H.-M."/>
            <person name="Monk M."/>
            <person name="Kocsube S."/>
            <person name="Drula E."/>
            <person name="Lipzen A."/>
            <person name="Balint B."/>
            <person name="Henrissat B."/>
            <person name="Andreopoulos B."/>
            <person name="Martin F.M."/>
            <person name="Harder C.B."/>
            <person name="Rigling D."/>
            <person name="Ford K.L."/>
            <person name="Foster G.D."/>
            <person name="Pangilinan J."/>
            <person name="Papanicolaou A."/>
            <person name="Barry K."/>
            <person name="LaButti K."/>
            <person name="Viragh M."/>
            <person name="Koriabine M."/>
            <person name="Yan M."/>
            <person name="Riley R."/>
            <person name="Champramary S."/>
            <person name="Plett K.L."/>
            <person name="Tsai I.J."/>
            <person name="Slot J."/>
            <person name="Sipos G."/>
            <person name="Plett J."/>
            <person name="Nagy L.G."/>
            <person name="Grigoriev I.V."/>
        </authorList>
    </citation>
    <scope>NUCLEOTIDE SEQUENCE</scope>
    <source>
        <strain evidence="2">ICMP 16352</strain>
    </source>
</reference>
<feature type="transmembrane region" description="Helical" evidence="1">
    <location>
        <begin position="12"/>
        <end position="33"/>
    </location>
</feature>
<keyword evidence="1" id="KW-0812">Transmembrane</keyword>
<keyword evidence="3" id="KW-1185">Reference proteome</keyword>
<name>A0AA39U5F6_9AGAR</name>
<evidence type="ECO:0000313" key="2">
    <source>
        <dbReference type="EMBL" id="KAK0471044.1"/>
    </source>
</evidence>
<accession>A0AA39U5F6</accession>
<keyword evidence="1" id="KW-0472">Membrane</keyword>
<evidence type="ECO:0000256" key="1">
    <source>
        <dbReference type="SAM" id="Phobius"/>
    </source>
</evidence>
<proteinExistence type="predicted"/>
<gene>
    <name evidence="2" type="ORF">IW261DRAFT_1572421</name>
</gene>
<keyword evidence="1" id="KW-1133">Transmembrane helix</keyword>
<comment type="caution">
    <text evidence="2">The sequence shown here is derived from an EMBL/GenBank/DDBJ whole genome shotgun (WGS) entry which is preliminary data.</text>
</comment>
<evidence type="ECO:0000313" key="3">
    <source>
        <dbReference type="Proteomes" id="UP001175227"/>
    </source>
</evidence>
<dbReference type="Proteomes" id="UP001175227">
    <property type="component" value="Unassembled WGS sequence"/>
</dbReference>
<dbReference type="EMBL" id="JAUEPR010000055">
    <property type="protein sequence ID" value="KAK0471044.1"/>
    <property type="molecule type" value="Genomic_DNA"/>
</dbReference>
<dbReference type="AlphaFoldDB" id="A0AA39U5F6"/>